<dbReference type="Pfam" id="PF08164">
    <property type="entry name" value="TRAUB"/>
    <property type="match status" value="1"/>
</dbReference>
<reference evidence="2 3" key="1">
    <citation type="submission" date="2016-11" db="EMBL/GenBank/DDBJ databases">
        <title>The macronuclear genome of Stentor coeruleus: a giant cell with tiny introns.</title>
        <authorList>
            <person name="Slabodnick M."/>
            <person name="Ruby J.G."/>
            <person name="Reiff S.B."/>
            <person name="Swart E.C."/>
            <person name="Gosai S."/>
            <person name="Prabakaran S."/>
            <person name="Witkowska E."/>
            <person name="Larue G.E."/>
            <person name="Fisher S."/>
            <person name="Freeman R.M."/>
            <person name="Gunawardena J."/>
            <person name="Chu W."/>
            <person name="Stover N.A."/>
            <person name="Gregory B.D."/>
            <person name="Nowacki M."/>
            <person name="Derisi J."/>
            <person name="Roy S.W."/>
            <person name="Marshall W.F."/>
            <person name="Sood P."/>
        </authorList>
    </citation>
    <scope>NUCLEOTIDE SEQUENCE [LARGE SCALE GENOMIC DNA]</scope>
    <source>
        <strain evidence="2">WM001</strain>
    </source>
</reference>
<dbReference type="InterPro" id="IPR039223">
    <property type="entry name" value="AATF/Bfr2"/>
</dbReference>
<dbReference type="GO" id="GO:0005730">
    <property type="term" value="C:nucleolus"/>
    <property type="evidence" value="ECO:0007669"/>
    <property type="project" value="TreeGrafter"/>
</dbReference>
<evidence type="ECO:0000259" key="1">
    <source>
        <dbReference type="Pfam" id="PF08164"/>
    </source>
</evidence>
<dbReference type="InterPro" id="IPR012617">
    <property type="entry name" value="AATF_C"/>
</dbReference>
<dbReference type="OrthoDB" id="322339at2759"/>
<organism evidence="2 3">
    <name type="scientific">Stentor coeruleus</name>
    <dbReference type="NCBI Taxonomy" id="5963"/>
    <lineage>
        <taxon>Eukaryota</taxon>
        <taxon>Sar</taxon>
        <taxon>Alveolata</taxon>
        <taxon>Ciliophora</taxon>
        <taxon>Postciliodesmatophora</taxon>
        <taxon>Heterotrichea</taxon>
        <taxon>Heterotrichida</taxon>
        <taxon>Stentoridae</taxon>
        <taxon>Stentor</taxon>
    </lineage>
</organism>
<dbReference type="PANTHER" id="PTHR15565:SF0">
    <property type="entry name" value="PROTEIN AATF"/>
    <property type="match status" value="1"/>
</dbReference>
<name>A0A1R2BQ74_9CILI</name>
<dbReference type="AlphaFoldDB" id="A0A1R2BQ74"/>
<evidence type="ECO:0000313" key="2">
    <source>
        <dbReference type="EMBL" id="OMJ78745.1"/>
    </source>
</evidence>
<evidence type="ECO:0000313" key="3">
    <source>
        <dbReference type="Proteomes" id="UP000187209"/>
    </source>
</evidence>
<keyword evidence="3" id="KW-1185">Reference proteome</keyword>
<dbReference type="Proteomes" id="UP000187209">
    <property type="component" value="Unassembled WGS sequence"/>
</dbReference>
<protein>
    <recommendedName>
        <fullName evidence="1">Apoptosis-antagonizing transcription factor C-terminal domain-containing protein</fullName>
    </recommendedName>
</protein>
<sequence>MHIYSQLLFTILQKIHQSPKNYLLVTLNQLIKMSKKVFQAYSEEYQELDLEELDMPRYVEELERPSKEKKSTISHIVEDVWVPKPELVEKSLEELEKQDELYRKRISQHSDQEKIKSQQLNLQRTMHMEILELGIKLHQLPTFCSVPEYKQKLEEILESLLQLQKNLCPISVKSKETIEKDCLKIWDWLAGLARDWSHRVDLKIGADIIEQVMREAEKKTDYDIQVHLLREMKNENVFVRPSSEKKAKHKFSKHRKLKFDVHEKLQNFMVPEYSVWDTKQENLLKSLFGKKIEAEEKVYLDIPLV</sequence>
<gene>
    <name evidence="2" type="ORF">SteCoe_21389</name>
</gene>
<dbReference type="EMBL" id="MPUH01000506">
    <property type="protein sequence ID" value="OMJ78745.1"/>
    <property type="molecule type" value="Genomic_DNA"/>
</dbReference>
<dbReference type="PANTHER" id="PTHR15565">
    <property type="entry name" value="AATF PROTEIN APOPTOSIS ANTAGONIZING TRANSCRIPTION FACTOR"/>
    <property type="match status" value="1"/>
</dbReference>
<feature type="domain" description="Apoptosis-antagonizing transcription factor C-terminal" evidence="1">
    <location>
        <begin position="207"/>
        <end position="288"/>
    </location>
</feature>
<proteinExistence type="predicted"/>
<accession>A0A1R2BQ74</accession>
<comment type="caution">
    <text evidence="2">The sequence shown here is derived from an EMBL/GenBank/DDBJ whole genome shotgun (WGS) entry which is preliminary data.</text>
</comment>